<sequence>GENQAVHRVTILNSDNENETENDDSKEEILKAFDKYEHRDSIPQNPLTLSQKDAGGAWHLRLSSAARMIAEGQHLPQSSEGKASPRRQKEGVADQSQSHPKLDTTLDNEQMESVASVLAAAITPALIEHKLGVNIFMEDDNDDDVTMTILPSLRYQIQFNQPTKTRITITIAIIMIIIVIIVLIIIIIRIRIQQIANVSATKPQKPEDEGKQKSDPNKGGVKKEGPGSNGPESSTAGTRKRVVRSNHATESLAMANKIWQEVQNLEVASSMKKAIAEEAALQAQLYLMAKGYGKFEIISITIFIPITSTGTA</sequence>
<evidence type="ECO:0000256" key="1">
    <source>
        <dbReference type="SAM" id="MobiDB-lite"/>
    </source>
</evidence>
<protein>
    <submittedName>
        <fullName evidence="2">Uncharacterized protein</fullName>
    </submittedName>
</protein>
<dbReference type="EMBL" id="ASPP01039454">
    <property type="protein sequence ID" value="ETO01017.1"/>
    <property type="molecule type" value="Genomic_DNA"/>
</dbReference>
<reference evidence="2 3" key="1">
    <citation type="journal article" date="2013" name="Curr. Biol.">
        <title>The Genome of the Foraminiferan Reticulomyxa filosa.</title>
        <authorList>
            <person name="Glockner G."/>
            <person name="Hulsmann N."/>
            <person name="Schleicher M."/>
            <person name="Noegel A.A."/>
            <person name="Eichinger L."/>
            <person name="Gallinger C."/>
            <person name="Pawlowski J."/>
            <person name="Sierra R."/>
            <person name="Euteneuer U."/>
            <person name="Pillet L."/>
            <person name="Moustafa A."/>
            <person name="Platzer M."/>
            <person name="Groth M."/>
            <person name="Szafranski K."/>
            <person name="Schliwa M."/>
        </authorList>
    </citation>
    <scope>NUCLEOTIDE SEQUENCE [LARGE SCALE GENOMIC DNA]</scope>
</reference>
<organism evidence="2 3">
    <name type="scientific">Reticulomyxa filosa</name>
    <dbReference type="NCBI Taxonomy" id="46433"/>
    <lineage>
        <taxon>Eukaryota</taxon>
        <taxon>Sar</taxon>
        <taxon>Rhizaria</taxon>
        <taxon>Retaria</taxon>
        <taxon>Foraminifera</taxon>
        <taxon>Monothalamids</taxon>
        <taxon>Reticulomyxidae</taxon>
        <taxon>Reticulomyxa</taxon>
    </lineage>
</organism>
<keyword evidence="3" id="KW-1185">Reference proteome</keyword>
<accession>X6LIP4</accession>
<name>X6LIP4_RETFI</name>
<comment type="caution">
    <text evidence="2">The sequence shown here is derived from an EMBL/GenBank/DDBJ whole genome shotgun (WGS) entry which is preliminary data.</text>
</comment>
<feature type="region of interest" description="Disordered" evidence="1">
    <location>
        <begin position="199"/>
        <end position="243"/>
    </location>
</feature>
<dbReference type="Proteomes" id="UP000023152">
    <property type="component" value="Unassembled WGS sequence"/>
</dbReference>
<feature type="compositionally biased region" description="Polar residues" evidence="1">
    <location>
        <begin position="94"/>
        <end position="106"/>
    </location>
</feature>
<evidence type="ECO:0000313" key="3">
    <source>
        <dbReference type="Proteomes" id="UP000023152"/>
    </source>
</evidence>
<gene>
    <name evidence="2" type="ORF">RFI_36423</name>
</gene>
<feature type="region of interest" description="Disordered" evidence="1">
    <location>
        <begin position="73"/>
        <end position="106"/>
    </location>
</feature>
<proteinExistence type="predicted"/>
<feature type="non-terminal residue" evidence="2">
    <location>
        <position position="1"/>
    </location>
</feature>
<feature type="region of interest" description="Disordered" evidence="1">
    <location>
        <begin position="1"/>
        <end position="25"/>
    </location>
</feature>
<evidence type="ECO:0000313" key="2">
    <source>
        <dbReference type="EMBL" id="ETO01017.1"/>
    </source>
</evidence>
<dbReference type="AlphaFoldDB" id="X6LIP4"/>
<feature type="compositionally biased region" description="Acidic residues" evidence="1">
    <location>
        <begin position="16"/>
        <end position="25"/>
    </location>
</feature>
<feature type="non-terminal residue" evidence="2">
    <location>
        <position position="312"/>
    </location>
</feature>
<feature type="compositionally biased region" description="Basic and acidic residues" evidence="1">
    <location>
        <begin position="204"/>
        <end position="225"/>
    </location>
</feature>